<evidence type="ECO:0000256" key="7">
    <source>
        <dbReference type="SAM" id="Phobius"/>
    </source>
</evidence>
<evidence type="ECO:0000256" key="2">
    <source>
        <dbReference type="ARBA" id="ARBA00010799"/>
    </source>
</evidence>
<evidence type="ECO:0000256" key="1">
    <source>
        <dbReference type="ARBA" id="ARBA00004586"/>
    </source>
</evidence>
<dbReference type="PaxDb" id="8022-A0A060Z6J2"/>
<reference evidence="8" key="1">
    <citation type="journal article" date="2014" name="Nat. Commun.">
        <title>The rainbow trout genome provides novel insights into evolution after whole-genome duplication in vertebrates.</title>
        <authorList>
            <person name="Berthelot C."/>
            <person name="Brunet F."/>
            <person name="Chalopin D."/>
            <person name="Juanchich A."/>
            <person name="Bernard M."/>
            <person name="Noel B."/>
            <person name="Bento P."/>
            <person name="Da Silva C."/>
            <person name="Labadie K."/>
            <person name="Alberti A."/>
            <person name="Aury J.M."/>
            <person name="Louis A."/>
            <person name="Dehais P."/>
            <person name="Bardou P."/>
            <person name="Montfort J."/>
            <person name="Klopp C."/>
            <person name="Cabau C."/>
            <person name="Gaspin C."/>
            <person name="Thorgaard G.H."/>
            <person name="Boussaha M."/>
            <person name="Quillet E."/>
            <person name="Guyomard R."/>
            <person name="Galiana D."/>
            <person name="Bobe J."/>
            <person name="Volff J.N."/>
            <person name="Genet C."/>
            <person name="Wincker P."/>
            <person name="Jaillon O."/>
            <person name="Roest Crollius H."/>
            <person name="Guiguen Y."/>
        </authorList>
    </citation>
    <scope>NUCLEOTIDE SEQUENCE [LARGE SCALE GENOMIC DNA]</scope>
</reference>
<evidence type="ECO:0000256" key="4">
    <source>
        <dbReference type="ARBA" id="ARBA00022824"/>
    </source>
</evidence>
<comment type="similarity">
    <text evidence="2">Belongs to the WRB/GET1 family.</text>
</comment>
<dbReference type="GO" id="GO:0071816">
    <property type="term" value="P:tail-anchored membrane protein insertion into ER membrane"/>
    <property type="evidence" value="ECO:0007669"/>
    <property type="project" value="InterPro"/>
</dbReference>
<dbReference type="InterPro" id="IPR028945">
    <property type="entry name" value="Get1"/>
</dbReference>
<evidence type="ECO:0000313" key="8">
    <source>
        <dbReference type="EMBL" id="CDQ96915.1"/>
    </source>
</evidence>
<dbReference type="EMBL" id="FR927946">
    <property type="protein sequence ID" value="CDQ96915.1"/>
    <property type="molecule type" value="Genomic_DNA"/>
</dbReference>
<protein>
    <submittedName>
        <fullName evidence="8">Uncharacterized protein</fullName>
    </submittedName>
</protein>
<dbReference type="PANTHER" id="PTHR42650">
    <property type="entry name" value="TAIL-ANCHORED PROTEIN INSERTION RECEPTOR WRB"/>
    <property type="match status" value="1"/>
</dbReference>
<reference evidence="8" key="2">
    <citation type="submission" date="2014-03" db="EMBL/GenBank/DDBJ databases">
        <authorList>
            <person name="Genoscope - CEA"/>
        </authorList>
    </citation>
    <scope>NUCLEOTIDE SEQUENCE</scope>
</reference>
<evidence type="ECO:0000256" key="5">
    <source>
        <dbReference type="ARBA" id="ARBA00022989"/>
    </source>
</evidence>
<comment type="subcellular location">
    <subcellularLocation>
        <location evidence="1">Endoplasmic reticulum membrane</location>
    </subcellularLocation>
</comment>
<keyword evidence="4" id="KW-0256">Endoplasmic reticulum</keyword>
<dbReference type="GO" id="GO:0043529">
    <property type="term" value="C:GET complex"/>
    <property type="evidence" value="ECO:0007669"/>
    <property type="project" value="TreeGrafter"/>
</dbReference>
<dbReference type="Pfam" id="PF04420">
    <property type="entry name" value="CHD5"/>
    <property type="match status" value="1"/>
</dbReference>
<accession>A0A060Z6J2</accession>
<evidence type="ECO:0000313" key="9">
    <source>
        <dbReference type="Proteomes" id="UP000193380"/>
    </source>
</evidence>
<feature type="transmembrane region" description="Helical" evidence="7">
    <location>
        <begin position="93"/>
        <end position="119"/>
    </location>
</feature>
<dbReference type="GO" id="GO:0043495">
    <property type="term" value="F:protein-membrane adaptor activity"/>
    <property type="evidence" value="ECO:0007669"/>
    <property type="project" value="TreeGrafter"/>
</dbReference>
<dbReference type="STRING" id="8022.A0A060Z6J2"/>
<sequence>MGSLRTPLQSHCDKLSLWGNHTQSSVCCLKFAFSFLPSVKSRTGQQTKIKWVVNIVYYILQAVLMISLIWKYYADPVTVLPSKWISPLERMVAFPSGVAGGVGITCWLVVCNKVVAIILQAVA</sequence>
<dbReference type="AlphaFoldDB" id="A0A060Z6J2"/>
<name>A0A060Z6J2_ONCMY</name>
<dbReference type="Proteomes" id="UP000193380">
    <property type="component" value="Unassembled WGS sequence"/>
</dbReference>
<dbReference type="GO" id="GO:0005789">
    <property type="term" value="C:endoplasmic reticulum membrane"/>
    <property type="evidence" value="ECO:0007669"/>
    <property type="project" value="UniProtKB-SubCell"/>
</dbReference>
<evidence type="ECO:0000256" key="3">
    <source>
        <dbReference type="ARBA" id="ARBA00022692"/>
    </source>
</evidence>
<keyword evidence="3 7" id="KW-0812">Transmembrane</keyword>
<keyword evidence="5 7" id="KW-1133">Transmembrane helix</keyword>
<proteinExistence type="inferred from homology"/>
<dbReference type="PANTHER" id="PTHR42650:SF1">
    <property type="entry name" value="GUIDED ENTRY OF TAIL-ANCHORED PROTEINS FACTOR 1"/>
    <property type="match status" value="1"/>
</dbReference>
<keyword evidence="6 7" id="KW-0472">Membrane</keyword>
<evidence type="ECO:0000256" key="6">
    <source>
        <dbReference type="ARBA" id="ARBA00023136"/>
    </source>
</evidence>
<gene>
    <name evidence="8" type="ORF">GSONMT00056076001</name>
</gene>
<feature type="transmembrane region" description="Helical" evidence="7">
    <location>
        <begin position="51"/>
        <end position="73"/>
    </location>
</feature>
<organism evidence="8 9">
    <name type="scientific">Oncorhynchus mykiss</name>
    <name type="common">Rainbow trout</name>
    <name type="synonym">Salmo gairdneri</name>
    <dbReference type="NCBI Taxonomy" id="8022"/>
    <lineage>
        <taxon>Eukaryota</taxon>
        <taxon>Metazoa</taxon>
        <taxon>Chordata</taxon>
        <taxon>Craniata</taxon>
        <taxon>Vertebrata</taxon>
        <taxon>Euteleostomi</taxon>
        <taxon>Actinopterygii</taxon>
        <taxon>Neopterygii</taxon>
        <taxon>Teleostei</taxon>
        <taxon>Protacanthopterygii</taxon>
        <taxon>Salmoniformes</taxon>
        <taxon>Salmonidae</taxon>
        <taxon>Salmoninae</taxon>
        <taxon>Oncorhynchus</taxon>
    </lineage>
</organism>